<dbReference type="InterPro" id="IPR021391">
    <property type="entry name" value="DUF3027"/>
</dbReference>
<dbReference type="Proteomes" id="UP000185434">
    <property type="component" value="Chromosome"/>
</dbReference>
<reference evidence="2 3" key="1">
    <citation type="submission" date="2014-08" db="EMBL/GenBank/DDBJ databases">
        <title>Complete genome sequence of Corynebacterium frankenforstense ST18(T) (=DSM 45800(T)), isolated from raw cow milk.</title>
        <authorList>
            <person name="Ruckert C."/>
            <person name="Albersmeier A."/>
            <person name="Winkler A."/>
            <person name="Lipski A."/>
            <person name="Kalinowski J."/>
        </authorList>
    </citation>
    <scope>NUCLEOTIDE SEQUENCE [LARGE SCALE GENOMIC DNA]</scope>
    <source>
        <strain evidence="2 3">ST18</strain>
    </source>
</reference>
<dbReference type="STRING" id="1437875.CFRA_03350"/>
<accession>A0A1L7CRJ8</accession>
<name>A0A1L7CRJ8_9CORY</name>
<dbReference type="AlphaFoldDB" id="A0A1L7CRJ8"/>
<feature type="compositionally biased region" description="Basic and acidic residues" evidence="1">
    <location>
        <begin position="97"/>
        <end position="118"/>
    </location>
</feature>
<evidence type="ECO:0000313" key="2">
    <source>
        <dbReference type="EMBL" id="APT88470.1"/>
    </source>
</evidence>
<dbReference type="EMBL" id="CP009247">
    <property type="protein sequence ID" value="APT88470.1"/>
    <property type="molecule type" value="Genomic_DNA"/>
</dbReference>
<evidence type="ECO:0000256" key="1">
    <source>
        <dbReference type="SAM" id="MobiDB-lite"/>
    </source>
</evidence>
<feature type="region of interest" description="Disordered" evidence="1">
    <location>
        <begin position="82"/>
        <end position="128"/>
    </location>
</feature>
<dbReference type="Pfam" id="PF11228">
    <property type="entry name" value="DUF3027"/>
    <property type="match status" value="1"/>
</dbReference>
<proteinExistence type="predicted"/>
<dbReference type="KEGG" id="cfk:CFRA_03350"/>
<keyword evidence="3" id="KW-1185">Reference proteome</keyword>
<organism evidence="2 3">
    <name type="scientific">Corynebacterium frankenforstense DSM 45800</name>
    <dbReference type="NCBI Taxonomy" id="1437875"/>
    <lineage>
        <taxon>Bacteria</taxon>
        <taxon>Bacillati</taxon>
        <taxon>Actinomycetota</taxon>
        <taxon>Actinomycetes</taxon>
        <taxon>Mycobacteriales</taxon>
        <taxon>Corynebacteriaceae</taxon>
        <taxon>Corynebacterium</taxon>
    </lineage>
</organism>
<evidence type="ECO:0000313" key="3">
    <source>
        <dbReference type="Proteomes" id="UP000185434"/>
    </source>
</evidence>
<gene>
    <name evidence="2" type="ORF">CFRA_03350</name>
</gene>
<protein>
    <recommendedName>
        <fullName evidence="4">DUF3027 domain-containing protein</fullName>
    </recommendedName>
</protein>
<feature type="region of interest" description="Disordered" evidence="1">
    <location>
        <begin position="200"/>
        <end position="222"/>
    </location>
</feature>
<sequence length="222" mass="23399">MEAGRVGAHLGAHRLAEAGDGHVAVHRFAADVPGYSGWEWQAVVACAAGSTYVTVNEVSLVPSQSGDALQAPEWVPWAERVRPGDLEPGTVMPPEPGDPRLTEDPARSATRGSDDARGRAAKGRRHWLSREGLAGATARWRAGDFGPDGDFAREAHLHCRTCAFYVPCGEPLENFGACTNEFAADGHLVHAAAGCGAHSETPPAGGDHTAGMPAFDDERPVY</sequence>
<evidence type="ECO:0008006" key="4">
    <source>
        <dbReference type="Google" id="ProtNLM"/>
    </source>
</evidence>